<protein>
    <submittedName>
        <fullName evidence="2">Uncharacterized protein</fullName>
    </submittedName>
</protein>
<feature type="transmembrane region" description="Helical" evidence="1">
    <location>
        <begin position="95"/>
        <end position="119"/>
    </location>
</feature>
<evidence type="ECO:0000313" key="2">
    <source>
        <dbReference type="EMBL" id="PTU33125.1"/>
    </source>
</evidence>
<sequence length="163" mass="17757">MSFLQAAGLAIRLFSLWVFLYSLQALAVGFALRNTMAFPLTTPEGLLAFAPTFISFGLAIFLWRFPLAIARILVPRTSEAATAITLNEAWQLGSVMVGLLAISSAGPELLKAFGFVFFATQDDYGTLPTEHKIGLFAALAKTAFGLFLVFGSKQIYRRFSHAP</sequence>
<dbReference type="RefSeq" id="WP_107938833.1">
    <property type="nucleotide sequence ID" value="NZ_QANS01000001.1"/>
</dbReference>
<feature type="transmembrane region" description="Helical" evidence="1">
    <location>
        <begin position="52"/>
        <end position="74"/>
    </location>
</feature>
<dbReference type="AlphaFoldDB" id="A0A2T5MKM8"/>
<keyword evidence="1" id="KW-0472">Membrane</keyword>
<keyword evidence="1" id="KW-0812">Transmembrane</keyword>
<accession>A0A2T5MKM8</accession>
<gene>
    <name evidence="2" type="ORF">CJD38_03195</name>
</gene>
<keyword evidence="1" id="KW-1133">Transmembrane helix</keyword>
<dbReference type="EMBL" id="QANS01000001">
    <property type="protein sequence ID" value="PTU33125.1"/>
    <property type="molecule type" value="Genomic_DNA"/>
</dbReference>
<organism evidence="2 3">
    <name type="scientific">Stenotrophobium rhamnosiphilum</name>
    <dbReference type="NCBI Taxonomy" id="2029166"/>
    <lineage>
        <taxon>Bacteria</taxon>
        <taxon>Pseudomonadati</taxon>
        <taxon>Pseudomonadota</taxon>
        <taxon>Gammaproteobacteria</taxon>
        <taxon>Nevskiales</taxon>
        <taxon>Nevskiaceae</taxon>
        <taxon>Stenotrophobium</taxon>
    </lineage>
</organism>
<name>A0A2T5MKM8_9GAMM</name>
<reference evidence="2 3" key="1">
    <citation type="submission" date="2018-04" db="EMBL/GenBank/DDBJ databases">
        <title>Novel species isolated from glacier.</title>
        <authorList>
            <person name="Liu Q."/>
            <person name="Xin Y.-H."/>
        </authorList>
    </citation>
    <scope>NUCLEOTIDE SEQUENCE [LARGE SCALE GENOMIC DNA]</scope>
    <source>
        <strain evidence="2 3">GT1R17</strain>
    </source>
</reference>
<evidence type="ECO:0000256" key="1">
    <source>
        <dbReference type="SAM" id="Phobius"/>
    </source>
</evidence>
<feature type="transmembrane region" description="Helical" evidence="1">
    <location>
        <begin position="9"/>
        <end position="32"/>
    </location>
</feature>
<evidence type="ECO:0000313" key="3">
    <source>
        <dbReference type="Proteomes" id="UP000244248"/>
    </source>
</evidence>
<keyword evidence="3" id="KW-1185">Reference proteome</keyword>
<comment type="caution">
    <text evidence="2">The sequence shown here is derived from an EMBL/GenBank/DDBJ whole genome shotgun (WGS) entry which is preliminary data.</text>
</comment>
<proteinExistence type="predicted"/>
<dbReference type="Proteomes" id="UP000244248">
    <property type="component" value="Unassembled WGS sequence"/>
</dbReference>
<feature type="transmembrane region" description="Helical" evidence="1">
    <location>
        <begin position="131"/>
        <end position="150"/>
    </location>
</feature>
<dbReference type="OrthoDB" id="5986216at2"/>